<gene>
    <name evidence="1" type="ORF">LWI29_019180</name>
</gene>
<dbReference type="Proteomes" id="UP001168877">
    <property type="component" value="Unassembled WGS sequence"/>
</dbReference>
<keyword evidence="2" id="KW-1185">Reference proteome</keyword>
<comment type="caution">
    <text evidence="1">The sequence shown here is derived from an EMBL/GenBank/DDBJ whole genome shotgun (WGS) entry which is preliminary data.</text>
</comment>
<protein>
    <submittedName>
        <fullName evidence="1">Uncharacterized protein</fullName>
    </submittedName>
</protein>
<dbReference type="AlphaFoldDB" id="A0AA39W354"/>
<dbReference type="EMBL" id="JAUESC010000003">
    <property type="protein sequence ID" value="KAK0600883.1"/>
    <property type="molecule type" value="Genomic_DNA"/>
</dbReference>
<sequence>MGLGEEDEMKVESDTYEKCEEWDHWWALHLRDLRPPSLGLLNSVSKESSDHHQLLLRECEEWDHWWALHLRDLRPPSLGLLNSGVKESSATINCCRGLDTTPPEAQFTIVDTCQIAPLIFINGCSPSLVAGDRHQKANRGSDTT</sequence>
<reference evidence="1" key="2">
    <citation type="submission" date="2023-06" db="EMBL/GenBank/DDBJ databases">
        <authorList>
            <person name="Swenson N.G."/>
            <person name="Wegrzyn J.L."/>
            <person name="Mcevoy S.L."/>
        </authorList>
    </citation>
    <scope>NUCLEOTIDE SEQUENCE</scope>
    <source>
        <strain evidence="1">NS2018</strain>
        <tissue evidence="1">Leaf</tissue>
    </source>
</reference>
<reference evidence="1" key="1">
    <citation type="journal article" date="2022" name="Plant J.">
        <title>Strategies of tolerance reflected in two North American maple genomes.</title>
        <authorList>
            <person name="McEvoy S.L."/>
            <person name="Sezen U.U."/>
            <person name="Trouern-Trend A."/>
            <person name="McMahon S.M."/>
            <person name="Schaberg P.G."/>
            <person name="Yang J."/>
            <person name="Wegrzyn J.L."/>
            <person name="Swenson N.G."/>
        </authorList>
    </citation>
    <scope>NUCLEOTIDE SEQUENCE</scope>
    <source>
        <strain evidence="1">NS2018</strain>
    </source>
</reference>
<organism evidence="1 2">
    <name type="scientific">Acer saccharum</name>
    <name type="common">Sugar maple</name>
    <dbReference type="NCBI Taxonomy" id="4024"/>
    <lineage>
        <taxon>Eukaryota</taxon>
        <taxon>Viridiplantae</taxon>
        <taxon>Streptophyta</taxon>
        <taxon>Embryophyta</taxon>
        <taxon>Tracheophyta</taxon>
        <taxon>Spermatophyta</taxon>
        <taxon>Magnoliopsida</taxon>
        <taxon>eudicotyledons</taxon>
        <taxon>Gunneridae</taxon>
        <taxon>Pentapetalae</taxon>
        <taxon>rosids</taxon>
        <taxon>malvids</taxon>
        <taxon>Sapindales</taxon>
        <taxon>Sapindaceae</taxon>
        <taxon>Hippocastanoideae</taxon>
        <taxon>Acereae</taxon>
        <taxon>Acer</taxon>
    </lineage>
</organism>
<evidence type="ECO:0000313" key="1">
    <source>
        <dbReference type="EMBL" id="KAK0600883.1"/>
    </source>
</evidence>
<evidence type="ECO:0000313" key="2">
    <source>
        <dbReference type="Proteomes" id="UP001168877"/>
    </source>
</evidence>
<proteinExistence type="predicted"/>
<name>A0AA39W354_ACESA</name>
<accession>A0AA39W354</accession>